<dbReference type="OrthoDB" id="515692at2759"/>
<dbReference type="STRING" id="41688.A0A2N3N7Z6"/>
<evidence type="ECO:0000313" key="2">
    <source>
        <dbReference type="EMBL" id="PKS08517.1"/>
    </source>
</evidence>
<proteinExistence type="predicted"/>
<reference evidence="2 3" key="1">
    <citation type="journal article" date="2017" name="G3 (Bethesda)">
        <title>First Draft Genome Sequence of the Pathogenic Fungus Lomentospora prolificans (Formerly Scedosporium prolificans).</title>
        <authorList>
            <person name="Luo R."/>
            <person name="Zimin A."/>
            <person name="Workman R."/>
            <person name="Fan Y."/>
            <person name="Pertea G."/>
            <person name="Grossman N."/>
            <person name="Wear M.P."/>
            <person name="Jia B."/>
            <person name="Miller H."/>
            <person name="Casadevall A."/>
            <person name="Timp W."/>
            <person name="Zhang S.X."/>
            <person name="Salzberg S.L."/>
        </authorList>
    </citation>
    <scope>NUCLEOTIDE SEQUENCE [LARGE SCALE GENOMIC DNA]</scope>
    <source>
        <strain evidence="2 3">JHH-5317</strain>
    </source>
</reference>
<protein>
    <submittedName>
        <fullName evidence="2">Uncharacterized protein</fullName>
    </submittedName>
</protein>
<sequence length="422" mass="48378">MHRLRRWLRRDETRSPDEEVGPSTLPPIPSLVLSSPEPRSWQPAPQGQSAFLSLSSDLRFEILRQAFGRLTIHIDFRFRPPLYTEETAGGVKPAHGGYPPCYRPKPFTRLPALPSNLRGWKWYSCVCHRNLPGSPGHKFNYPPWIDGCLAGDPPCDAWPELMAERCQVGAKGILLSCKQGYMDATDVLYSTDTFFVESEPLIDALLRQYIVPSAPILTGPDIRRVTLLDMKWNFTLFGSHDGSDETESRSRFRENLDLIPRAFPCLRRLHIALNGVMYVDREWPGECLDKIRAVLLDPLLESSKQVRGLQDFNISVERCLFVAFCGMTYNERENDESRKRLVKGEIAKNILDWKIWYPFEVEIEERGRTGEGYWIYCGPLNEKRSHGCSGFAQATFDFLHSDFIDNREQRSKEAACFNLIKG</sequence>
<comment type="caution">
    <text evidence="2">The sequence shown here is derived from an EMBL/GenBank/DDBJ whole genome shotgun (WGS) entry which is preliminary data.</text>
</comment>
<gene>
    <name evidence="2" type="ORF">jhhlp_004902</name>
</gene>
<dbReference type="VEuPathDB" id="FungiDB:jhhlp_004902"/>
<dbReference type="Proteomes" id="UP000233524">
    <property type="component" value="Unassembled WGS sequence"/>
</dbReference>
<dbReference type="AlphaFoldDB" id="A0A2N3N7Z6"/>
<dbReference type="InParanoid" id="A0A2N3N7Z6"/>
<name>A0A2N3N7Z6_9PEZI</name>
<evidence type="ECO:0000256" key="1">
    <source>
        <dbReference type="SAM" id="MobiDB-lite"/>
    </source>
</evidence>
<keyword evidence="3" id="KW-1185">Reference proteome</keyword>
<evidence type="ECO:0000313" key="3">
    <source>
        <dbReference type="Proteomes" id="UP000233524"/>
    </source>
</evidence>
<feature type="region of interest" description="Disordered" evidence="1">
    <location>
        <begin position="1"/>
        <end position="46"/>
    </location>
</feature>
<organism evidence="2 3">
    <name type="scientific">Lomentospora prolificans</name>
    <dbReference type="NCBI Taxonomy" id="41688"/>
    <lineage>
        <taxon>Eukaryota</taxon>
        <taxon>Fungi</taxon>
        <taxon>Dikarya</taxon>
        <taxon>Ascomycota</taxon>
        <taxon>Pezizomycotina</taxon>
        <taxon>Sordariomycetes</taxon>
        <taxon>Hypocreomycetidae</taxon>
        <taxon>Microascales</taxon>
        <taxon>Microascaceae</taxon>
        <taxon>Lomentospora</taxon>
    </lineage>
</organism>
<dbReference type="EMBL" id="NLAX01000095">
    <property type="protein sequence ID" value="PKS08517.1"/>
    <property type="molecule type" value="Genomic_DNA"/>
</dbReference>
<accession>A0A2N3N7Z6</accession>